<protein>
    <submittedName>
        <fullName evidence="6">Echinoderm microtubule-associated protein-like 1</fullName>
    </submittedName>
</protein>
<dbReference type="SUPFAM" id="SSF50978">
    <property type="entry name" value="WD40 repeat-like"/>
    <property type="match status" value="1"/>
</dbReference>
<dbReference type="Gene3D" id="2.130.10.10">
    <property type="entry name" value="YVTN repeat-like/Quinoprotein amine dehydrogenase"/>
    <property type="match status" value="1"/>
</dbReference>
<dbReference type="OMA" id="GWGAHGD"/>
<keyword evidence="7" id="KW-1185">Reference proteome</keyword>
<dbReference type="InterPro" id="IPR055442">
    <property type="entry name" value="Beta-prop_EML-like_2nd"/>
</dbReference>
<keyword evidence="3" id="KW-0677">Repeat</keyword>
<sequence length="250" mass="27484">MLCWSCDCLTSTLPPSLVCEAIQSACFSPDGSVIVVGTVLGHWFAISAETREILSHHNDGSEPIQVVRFSPDGKMLAIGSRDNIIYIYQASDNYHKYNRIGRCSGHSSFITHFDWSSDSTFILSNSGDYEVLFWNASVCRQIPQSSQLRDTEWATTTSTLSGATIGIWPENADGTDVNTCDRSHDKKLVATGDDFGKVKLFSYPVTQPKSLCHTYGGHSSHVTSVQFLPDDTRLVTTGGKDSSVIQWVIC</sequence>
<gene>
    <name evidence="6" type="ORF">Ocin01_09646</name>
</gene>
<evidence type="ECO:0000259" key="5">
    <source>
        <dbReference type="Pfam" id="PF23414"/>
    </source>
</evidence>
<accession>A0A1D2MW49</accession>
<dbReference type="PROSITE" id="PS50294">
    <property type="entry name" value="WD_REPEATS_REGION"/>
    <property type="match status" value="2"/>
</dbReference>
<name>A0A1D2MW49_ORCCI</name>
<evidence type="ECO:0000313" key="6">
    <source>
        <dbReference type="EMBL" id="ODM97034.1"/>
    </source>
</evidence>
<dbReference type="AlphaFoldDB" id="A0A1D2MW49"/>
<reference evidence="6 7" key="1">
    <citation type="journal article" date="2016" name="Genome Biol. Evol.">
        <title>Gene Family Evolution Reflects Adaptation to Soil Environmental Stressors in the Genome of the Collembolan Orchesella cincta.</title>
        <authorList>
            <person name="Faddeeva-Vakhrusheva A."/>
            <person name="Derks M.F."/>
            <person name="Anvar S.Y."/>
            <person name="Agamennone V."/>
            <person name="Suring W."/>
            <person name="Smit S."/>
            <person name="van Straalen N.M."/>
            <person name="Roelofs D."/>
        </authorList>
    </citation>
    <scope>NUCLEOTIDE SEQUENCE [LARGE SCALE GENOMIC DNA]</scope>
    <source>
        <tissue evidence="6">Mixed pool</tissue>
    </source>
</reference>
<evidence type="ECO:0000256" key="2">
    <source>
        <dbReference type="ARBA" id="ARBA00022701"/>
    </source>
</evidence>
<dbReference type="EMBL" id="LJIJ01000477">
    <property type="protein sequence ID" value="ODM97034.1"/>
    <property type="molecule type" value="Genomic_DNA"/>
</dbReference>
<dbReference type="PANTHER" id="PTHR13720">
    <property type="entry name" value="WD-40 REPEAT PROTEIN"/>
    <property type="match status" value="1"/>
</dbReference>
<organism evidence="6 7">
    <name type="scientific">Orchesella cincta</name>
    <name type="common">Springtail</name>
    <name type="synonym">Podura cincta</name>
    <dbReference type="NCBI Taxonomy" id="48709"/>
    <lineage>
        <taxon>Eukaryota</taxon>
        <taxon>Metazoa</taxon>
        <taxon>Ecdysozoa</taxon>
        <taxon>Arthropoda</taxon>
        <taxon>Hexapoda</taxon>
        <taxon>Collembola</taxon>
        <taxon>Entomobryomorpha</taxon>
        <taxon>Entomobryoidea</taxon>
        <taxon>Orchesellidae</taxon>
        <taxon>Orchesellinae</taxon>
        <taxon>Orchesella</taxon>
    </lineage>
</organism>
<dbReference type="InterPro" id="IPR001680">
    <property type="entry name" value="WD40_rpt"/>
</dbReference>
<dbReference type="InterPro" id="IPR036322">
    <property type="entry name" value="WD40_repeat_dom_sf"/>
</dbReference>
<evidence type="ECO:0000313" key="7">
    <source>
        <dbReference type="Proteomes" id="UP000094527"/>
    </source>
</evidence>
<evidence type="ECO:0000256" key="1">
    <source>
        <dbReference type="ARBA" id="ARBA00022574"/>
    </source>
</evidence>
<feature type="repeat" description="WD" evidence="4">
    <location>
        <begin position="215"/>
        <end position="250"/>
    </location>
</feature>
<dbReference type="PANTHER" id="PTHR13720:SF50">
    <property type="entry name" value="ECHINODERM MICROTUBULE-ASSOCIATED PROTEIN-LIKE 2"/>
    <property type="match status" value="1"/>
</dbReference>
<dbReference type="GO" id="GO:0005874">
    <property type="term" value="C:microtubule"/>
    <property type="evidence" value="ECO:0007669"/>
    <property type="project" value="UniProtKB-KW"/>
</dbReference>
<dbReference type="Proteomes" id="UP000094527">
    <property type="component" value="Unassembled WGS sequence"/>
</dbReference>
<dbReference type="InterPro" id="IPR050630">
    <property type="entry name" value="WD_repeat_EMAP"/>
</dbReference>
<dbReference type="STRING" id="48709.A0A1D2MW49"/>
<dbReference type="GO" id="GO:0008017">
    <property type="term" value="F:microtubule binding"/>
    <property type="evidence" value="ECO:0007669"/>
    <property type="project" value="TreeGrafter"/>
</dbReference>
<dbReference type="PROSITE" id="PS50082">
    <property type="entry name" value="WD_REPEATS_2"/>
    <property type="match status" value="2"/>
</dbReference>
<keyword evidence="1 4" id="KW-0853">WD repeat</keyword>
<dbReference type="SMART" id="SM00320">
    <property type="entry name" value="WD40"/>
    <property type="match status" value="5"/>
</dbReference>
<comment type="caution">
    <text evidence="6">The sequence shown here is derived from an EMBL/GenBank/DDBJ whole genome shotgun (WGS) entry which is preliminary data.</text>
</comment>
<dbReference type="OrthoDB" id="2105077at2759"/>
<dbReference type="FunFam" id="2.130.10.10:FF:000320">
    <property type="entry name" value="echinoderm microtubule-associated protein-like 6"/>
    <property type="match status" value="1"/>
</dbReference>
<feature type="repeat" description="WD" evidence="4">
    <location>
        <begin position="103"/>
        <end position="135"/>
    </location>
</feature>
<dbReference type="GO" id="GO:0000226">
    <property type="term" value="P:microtubule cytoskeleton organization"/>
    <property type="evidence" value="ECO:0007669"/>
    <property type="project" value="TreeGrafter"/>
</dbReference>
<dbReference type="Pfam" id="PF23414">
    <property type="entry name" value="Beta-prop_EML_2"/>
    <property type="match status" value="1"/>
</dbReference>
<keyword evidence="2" id="KW-0493">Microtubule</keyword>
<dbReference type="GO" id="GO:0072686">
    <property type="term" value="C:mitotic spindle"/>
    <property type="evidence" value="ECO:0007669"/>
    <property type="project" value="TreeGrafter"/>
</dbReference>
<dbReference type="InterPro" id="IPR015943">
    <property type="entry name" value="WD40/YVTN_repeat-like_dom_sf"/>
</dbReference>
<evidence type="ECO:0000256" key="3">
    <source>
        <dbReference type="ARBA" id="ARBA00022737"/>
    </source>
</evidence>
<evidence type="ECO:0000256" key="4">
    <source>
        <dbReference type="PROSITE-ProRule" id="PRU00221"/>
    </source>
</evidence>
<feature type="domain" description="EML-like second beta-propeller" evidence="5">
    <location>
        <begin position="20"/>
        <end position="248"/>
    </location>
</feature>
<proteinExistence type="predicted"/>